<dbReference type="GO" id="GO:0005525">
    <property type="term" value="F:GTP binding"/>
    <property type="evidence" value="ECO:0007669"/>
    <property type="project" value="InterPro"/>
</dbReference>
<dbReference type="GO" id="GO:0003924">
    <property type="term" value="F:GTPase activity"/>
    <property type="evidence" value="ECO:0007669"/>
    <property type="project" value="InterPro"/>
</dbReference>
<dbReference type="PRINTS" id="PR00449">
    <property type="entry name" value="RASTRNSFRMNG"/>
</dbReference>
<sequence length="230" mass="26103">MTDNNDNLKRFGQFKLVLLGDSAVGKSSIVTRFVKNSFDEYRESTIGAAFITKTLDLDSLTVVKFEIWDTAGQERYKSLAPMYYRNAQVALVVFDLTDLESFKKSQKWIEELKIQGGDDLIIKLVGNKLDLQDDVKFNIIDDDIVNEYLSILENNSKNSNKNIDGTSMKVEYIKTSAKSGENISKLFQLIAEDLPVEKFKVQTDEYSSTREGIINLNQLKNNYNSSSCNC</sequence>
<reference evidence="2" key="1">
    <citation type="journal article" date="2021" name="Open Biol.">
        <title>Shared evolutionary footprints suggest mitochondrial oxidative damage underlies multiple complex I losses in fungi.</title>
        <authorList>
            <person name="Schikora-Tamarit M.A."/>
            <person name="Marcet-Houben M."/>
            <person name="Nosek J."/>
            <person name="Gabaldon T."/>
        </authorList>
    </citation>
    <scope>NUCLEOTIDE SEQUENCE</scope>
    <source>
        <strain evidence="2">CBS6341</strain>
    </source>
</reference>
<dbReference type="Pfam" id="PF00071">
    <property type="entry name" value="Ras"/>
    <property type="match status" value="1"/>
</dbReference>
<dbReference type="PROSITE" id="PS51419">
    <property type="entry name" value="RAB"/>
    <property type="match status" value="1"/>
</dbReference>
<dbReference type="NCBIfam" id="TIGR00231">
    <property type="entry name" value="small_GTP"/>
    <property type="match status" value="1"/>
</dbReference>
<keyword evidence="1" id="KW-0547">Nucleotide-binding</keyword>
<reference evidence="2" key="2">
    <citation type="submission" date="2021-01" db="EMBL/GenBank/DDBJ databases">
        <authorList>
            <person name="Schikora-Tamarit M.A."/>
        </authorList>
    </citation>
    <scope>NUCLEOTIDE SEQUENCE</scope>
    <source>
        <strain evidence="2">CBS6341</strain>
    </source>
</reference>
<dbReference type="EMBL" id="JAEUBF010001266">
    <property type="protein sequence ID" value="KAH3671784.1"/>
    <property type="molecule type" value="Genomic_DNA"/>
</dbReference>
<name>A0A9P8PI40_9ASCO</name>
<dbReference type="PROSITE" id="PS51421">
    <property type="entry name" value="RAS"/>
    <property type="match status" value="1"/>
</dbReference>
<gene>
    <name evidence="2" type="ORF">WICMUC_004542</name>
</gene>
<dbReference type="AlphaFoldDB" id="A0A9P8PI40"/>
<evidence type="ECO:0000313" key="3">
    <source>
        <dbReference type="Proteomes" id="UP000769528"/>
    </source>
</evidence>
<comment type="caution">
    <text evidence="2">The sequence shown here is derived from an EMBL/GenBank/DDBJ whole genome shotgun (WGS) entry which is preliminary data.</text>
</comment>
<protein>
    <submittedName>
        <fullName evidence="2">Uncharacterized protein</fullName>
    </submittedName>
</protein>
<keyword evidence="3" id="KW-1185">Reference proteome</keyword>
<dbReference type="SMART" id="SM00176">
    <property type="entry name" value="RAN"/>
    <property type="match status" value="1"/>
</dbReference>
<evidence type="ECO:0000256" key="1">
    <source>
        <dbReference type="ARBA" id="ARBA00022741"/>
    </source>
</evidence>
<dbReference type="InterPro" id="IPR005225">
    <property type="entry name" value="Small_GTP-bd"/>
</dbReference>
<dbReference type="FunFam" id="3.40.50.300:FF:000808">
    <property type="entry name" value="Small GTP-binding protein, putative"/>
    <property type="match status" value="1"/>
</dbReference>
<organism evidence="2 3">
    <name type="scientific">Wickerhamomyces mucosus</name>
    <dbReference type="NCBI Taxonomy" id="1378264"/>
    <lineage>
        <taxon>Eukaryota</taxon>
        <taxon>Fungi</taxon>
        <taxon>Dikarya</taxon>
        <taxon>Ascomycota</taxon>
        <taxon>Saccharomycotina</taxon>
        <taxon>Saccharomycetes</taxon>
        <taxon>Phaffomycetales</taxon>
        <taxon>Wickerhamomycetaceae</taxon>
        <taxon>Wickerhamomyces</taxon>
    </lineage>
</organism>
<dbReference type="InterPro" id="IPR027417">
    <property type="entry name" value="P-loop_NTPase"/>
</dbReference>
<dbReference type="SUPFAM" id="SSF52540">
    <property type="entry name" value="P-loop containing nucleoside triphosphate hydrolases"/>
    <property type="match status" value="1"/>
</dbReference>
<dbReference type="OrthoDB" id="63533at2759"/>
<dbReference type="PANTHER" id="PTHR47978">
    <property type="match status" value="1"/>
</dbReference>
<dbReference type="SMART" id="SM00173">
    <property type="entry name" value="RAS"/>
    <property type="match status" value="1"/>
</dbReference>
<dbReference type="Gene3D" id="3.40.50.300">
    <property type="entry name" value="P-loop containing nucleotide triphosphate hydrolases"/>
    <property type="match status" value="1"/>
</dbReference>
<dbReference type="SMART" id="SM00174">
    <property type="entry name" value="RHO"/>
    <property type="match status" value="1"/>
</dbReference>
<accession>A0A9P8PI40</accession>
<dbReference type="SMART" id="SM00175">
    <property type="entry name" value="RAB"/>
    <property type="match status" value="1"/>
</dbReference>
<dbReference type="InterPro" id="IPR001806">
    <property type="entry name" value="Small_GTPase"/>
</dbReference>
<dbReference type="CDD" id="cd01860">
    <property type="entry name" value="Rab5_related"/>
    <property type="match status" value="1"/>
</dbReference>
<evidence type="ECO:0000313" key="2">
    <source>
        <dbReference type="EMBL" id="KAH3671784.1"/>
    </source>
</evidence>
<proteinExistence type="predicted"/>
<dbReference type="Proteomes" id="UP000769528">
    <property type="component" value="Unassembled WGS sequence"/>
</dbReference>